<reference evidence="1 2" key="1">
    <citation type="submission" date="2018-06" db="EMBL/GenBank/DDBJ databases">
        <authorList>
            <consortium name="Pathogen Informatics"/>
            <person name="Doyle S."/>
        </authorList>
    </citation>
    <scope>NUCLEOTIDE SEQUENCE [LARGE SCALE GENOMIC DNA]</scope>
    <source>
        <strain evidence="1 2">NCTC10060</strain>
    </source>
</reference>
<organism evidence="1 2">
    <name type="scientific">Salmonella diarizonae</name>
    <dbReference type="NCBI Taxonomy" id="59204"/>
    <lineage>
        <taxon>Bacteria</taxon>
        <taxon>Pseudomonadati</taxon>
        <taxon>Pseudomonadota</taxon>
        <taxon>Gammaproteobacteria</taxon>
        <taxon>Enterobacterales</taxon>
        <taxon>Enterobacteriaceae</taxon>
        <taxon>Salmonella</taxon>
    </lineage>
</organism>
<gene>
    <name evidence="1" type="ORF">NCTC10060_00029</name>
</gene>
<dbReference type="RefSeq" id="WP_136058630.1">
    <property type="nucleotide sequence ID" value="NZ_DACWWF010000017.1"/>
</dbReference>
<dbReference type="Proteomes" id="UP000254633">
    <property type="component" value="Unassembled WGS sequence"/>
</dbReference>
<sequence>MEEMGAEPQRDGFHASGRHSVKHLVYRIPRPAPFLSVFLTGIYFRLNFLSSCFYWFCIIGASRCGTLAIYDWRRDRKRIHSVSLKKIFPRSRLRSVICQCYNDAARKAQEPINQGWLFLPDASGSLIK</sequence>
<evidence type="ECO:0000313" key="1">
    <source>
        <dbReference type="EMBL" id="SUG53002.1"/>
    </source>
</evidence>
<proteinExistence type="predicted"/>
<evidence type="ECO:0000313" key="2">
    <source>
        <dbReference type="Proteomes" id="UP000254633"/>
    </source>
</evidence>
<accession>A0A379TQZ1</accession>
<protein>
    <submittedName>
        <fullName evidence="1">Uncharacterized protein</fullName>
    </submittedName>
</protein>
<dbReference type="AlphaFoldDB" id="A0A379TQZ1"/>
<dbReference type="EMBL" id="UGXH01000001">
    <property type="protein sequence ID" value="SUG53002.1"/>
    <property type="molecule type" value="Genomic_DNA"/>
</dbReference>
<name>A0A379TQZ1_SALDZ</name>